<dbReference type="KEGG" id="tnu:BD01_0456"/>
<dbReference type="Proteomes" id="UP000019434">
    <property type="component" value="Chromosome"/>
</dbReference>
<dbReference type="OrthoDB" id="376603at2157"/>
<name>W8P027_9EURY</name>
<dbReference type="GeneID" id="24957483"/>
<keyword evidence="2" id="KW-1185">Reference proteome</keyword>
<dbReference type="AlphaFoldDB" id="W8P027"/>
<protein>
    <submittedName>
        <fullName evidence="1">Uncharacterized protein</fullName>
    </submittedName>
</protein>
<gene>
    <name evidence="1" type="ORF">BD01_0456</name>
</gene>
<evidence type="ECO:0000313" key="1">
    <source>
        <dbReference type="EMBL" id="AHL22081.1"/>
    </source>
</evidence>
<dbReference type="RefSeq" id="WP_042689486.1">
    <property type="nucleotide sequence ID" value="NZ_CP007264.1"/>
</dbReference>
<dbReference type="EMBL" id="CP007264">
    <property type="protein sequence ID" value="AHL22081.1"/>
    <property type="molecule type" value="Genomic_DNA"/>
</dbReference>
<dbReference type="HOGENOM" id="CLU_1700359_0_0_2"/>
<proteinExistence type="predicted"/>
<evidence type="ECO:0000313" key="2">
    <source>
        <dbReference type="Proteomes" id="UP000019434"/>
    </source>
</evidence>
<reference evidence="1 2" key="1">
    <citation type="submission" date="2014-02" db="EMBL/GenBank/DDBJ databases">
        <title>Genome Sequence of an Hyperthermophilic Archaeon, Thermococcus nautili 30-1, producing viral vesicles.</title>
        <authorList>
            <person name="Oberto J."/>
            <person name="Gaudin M."/>
            <person name="Cossu M."/>
            <person name="Gorlas A."/>
            <person name="Slesarev A."/>
            <person name="Marguet E."/>
            <person name="Forterre P."/>
        </authorList>
    </citation>
    <scope>NUCLEOTIDE SEQUENCE [LARGE SCALE GENOMIC DNA]</scope>
    <source>
        <strain evidence="1 2">30-1</strain>
    </source>
</reference>
<sequence>MEAMRVKLPEETVKRLRADLRELRRDIQRLMVVDNYPLLQRLEKGPSPADWATFSAYLRMIHLSDDVIPREVRERISRHRKKFLDEINKRLAKTGGGYWVTIENGDTLLNYYDEGGGLQKVKLGYVDVMNILGARNVDRVVEIIIKRSRGIFGD</sequence>
<organism evidence="1 2">
    <name type="scientific">Thermococcus nautili</name>
    <dbReference type="NCBI Taxonomy" id="195522"/>
    <lineage>
        <taxon>Archaea</taxon>
        <taxon>Methanobacteriati</taxon>
        <taxon>Methanobacteriota</taxon>
        <taxon>Thermococci</taxon>
        <taxon>Thermococcales</taxon>
        <taxon>Thermococcaceae</taxon>
        <taxon>Thermococcus</taxon>
    </lineage>
</organism>
<accession>W8P027</accession>